<feature type="transmembrane region" description="Helical" evidence="1">
    <location>
        <begin position="76"/>
        <end position="98"/>
    </location>
</feature>
<protein>
    <submittedName>
        <fullName evidence="2">DUF1361 domain-containing protein</fullName>
    </submittedName>
</protein>
<feature type="transmembrane region" description="Helical" evidence="1">
    <location>
        <begin position="188"/>
        <end position="207"/>
    </location>
</feature>
<feature type="transmembrane region" description="Helical" evidence="1">
    <location>
        <begin position="49"/>
        <end position="70"/>
    </location>
</feature>
<dbReference type="Pfam" id="PF07099">
    <property type="entry name" value="DUF1361"/>
    <property type="match status" value="1"/>
</dbReference>
<comment type="caution">
    <text evidence="2">The sequence shown here is derived from an EMBL/GenBank/DDBJ whole genome shotgun (WGS) entry which is preliminary data.</text>
</comment>
<dbReference type="EMBL" id="JTJC03000003">
    <property type="protein sequence ID" value="NHC35714.1"/>
    <property type="molecule type" value="Genomic_DNA"/>
</dbReference>
<dbReference type="Proteomes" id="UP000031532">
    <property type="component" value="Unassembled WGS sequence"/>
</dbReference>
<gene>
    <name evidence="2" type="ORF">QH73_0013765</name>
</gene>
<keyword evidence="1" id="KW-0812">Transmembrane</keyword>
<proteinExistence type="predicted"/>
<feature type="transmembrane region" description="Helical" evidence="1">
    <location>
        <begin position="147"/>
        <end position="176"/>
    </location>
</feature>
<organism evidence="2 3">
    <name type="scientific">Scytonema millei VB511283</name>
    <dbReference type="NCBI Taxonomy" id="1245923"/>
    <lineage>
        <taxon>Bacteria</taxon>
        <taxon>Bacillati</taxon>
        <taxon>Cyanobacteriota</taxon>
        <taxon>Cyanophyceae</taxon>
        <taxon>Nostocales</taxon>
        <taxon>Scytonemataceae</taxon>
        <taxon>Scytonema</taxon>
    </lineage>
</organism>
<evidence type="ECO:0000313" key="3">
    <source>
        <dbReference type="Proteomes" id="UP000031532"/>
    </source>
</evidence>
<keyword evidence="3" id="KW-1185">Reference proteome</keyword>
<feature type="transmembrane region" description="Helical" evidence="1">
    <location>
        <begin position="22"/>
        <end position="42"/>
    </location>
</feature>
<dbReference type="AlphaFoldDB" id="A0A9X5I5I0"/>
<name>A0A9X5I5I0_9CYAN</name>
<keyword evidence="1" id="KW-0472">Membrane</keyword>
<keyword evidence="1" id="KW-1133">Transmembrane helix</keyword>
<reference evidence="2 3" key="1">
    <citation type="journal article" date="2015" name="Genome Announc.">
        <title>Draft Genome Sequence of the Terrestrial Cyanobacterium Scytonema millei VB511283, Isolated from Eastern India.</title>
        <authorList>
            <person name="Sen D."/>
            <person name="Chandrababunaidu M.M."/>
            <person name="Singh D."/>
            <person name="Sanghi N."/>
            <person name="Ghorai A."/>
            <person name="Mishra G.P."/>
            <person name="Madduluri M."/>
            <person name="Adhikary S.P."/>
            <person name="Tripathy S."/>
        </authorList>
    </citation>
    <scope>NUCLEOTIDE SEQUENCE [LARGE SCALE GENOMIC DNA]</scope>
    <source>
        <strain evidence="2 3">VB511283</strain>
    </source>
</reference>
<dbReference type="OrthoDB" id="4540541at2"/>
<dbReference type="RefSeq" id="WP_039714473.1">
    <property type="nucleotide sequence ID" value="NZ_JTJC03000003.1"/>
</dbReference>
<feature type="transmembrane region" description="Helical" evidence="1">
    <location>
        <begin position="238"/>
        <end position="255"/>
    </location>
</feature>
<accession>A0A9X5I5I0</accession>
<evidence type="ECO:0000256" key="1">
    <source>
        <dbReference type="SAM" id="Phobius"/>
    </source>
</evidence>
<evidence type="ECO:0000313" key="2">
    <source>
        <dbReference type="EMBL" id="NHC35714.1"/>
    </source>
</evidence>
<dbReference type="InterPro" id="IPR009793">
    <property type="entry name" value="DUF1361"/>
</dbReference>
<sequence length="282" mass="32740">MQADLLAVMTDVWHVLTKNNRWMSWNLFLAFVPLTLSAWLFLRGSQKRRWLFCLLFIDLLTFLPSVRHVFTNVLHFSTSIVTSELIWFVPLVCIPLYLLFISSGREHWQTFNWSILFLVFYAFLPNAPYVLTDIIHLYRDIRDIHSVWLITLVLIPVYVLFMGAGFEAYVLSLINLGSYLQRIGKSTWILGAELITHALCAVGVYLGRFLRFNSWDFITQPDILLTAVVEDLFGKRPVVIMIVTFAVITGLYWLMKQVTLRIMGRNRLEAISTGEKDKVDLL</sequence>
<feature type="transmembrane region" description="Helical" evidence="1">
    <location>
        <begin position="110"/>
        <end position="127"/>
    </location>
</feature>